<evidence type="ECO:0000313" key="2">
    <source>
        <dbReference type="EMBL" id="MEO3690935.1"/>
    </source>
</evidence>
<accession>A0ABV0FYC5</accession>
<sequence>MKTTLLVLALFAVAVVALLILKKLGLLQGGKGSVWPFYVKKLLTPPEQVLYHRLVKALPEHIVLAQVQVSRVLGVKKGANFNEWNNRINRLSYDFVVCSMDATVVAAIELDDKSHNSSRRAATDEKKNKATSDAGLRLIRWHVKSLPDEEAIRRELLSAA</sequence>
<evidence type="ECO:0000259" key="1">
    <source>
        <dbReference type="Pfam" id="PF10881"/>
    </source>
</evidence>
<reference evidence="2 3" key="1">
    <citation type="submission" date="2024-05" db="EMBL/GenBank/DDBJ databases">
        <title>Roseateles sp. DJS-2-20 16S ribosomal RNA gene Genome sequencing and assembly.</title>
        <authorList>
            <person name="Woo H."/>
        </authorList>
    </citation>
    <scope>NUCLEOTIDE SEQUENCE [LARGE SCALE GENOMIC DNA]</scope>
    <source>
        <strain evidence="2 3">DJS-2-20</strain>
    </source>
</reference>
<dbReference type="InterPro" id="IPR024402">
    <property type="entry name" value="DUF2726"/>
</dbReference>
<organism evidence="2 3">
    <name type="scientific">Roseateles paludis</name>
    <dbReference type="NCBI Taxonomy" id="3145238"/>
    <lineage>
        <taxon>Bacteria</taxon>
        <taxon>Pseudomonadati</taxon>
        <taxon>Pseudomonadota</taxon>
        <taxon>Betaproteobacteria</taxon>
        <taxon>Burkholderiales</taxon>
        <taxon>Sphaerotilaceae</taxon>
        <taxon>Roseateles</taxon>
    </lineage>
</organism>
<name>A0ABV0FYC5_9BURK</name>
<comment type="caution">
    <text evidence="2">The sequence shown here is derived from an EMBL/GenBank/DDBJ whole genome shotgun (WGS) entry which is preliminary data.</text>
</comment>
<dbReference type="Proteomes" id="UP001495147">
    <property type="component" value="Unassembled WGS sequence"/>
</dbReference>
<keyword evidence="3" id="KW-1185">Reference proteome</keyword>
<dbReference type="Gene3D" id="3.40.960.10">
    <property type="entry name" value="VSR Endonuclease"/>
    <property type="match status" value="1"/>
</dbReference>
<dbReference type="EMBL" id="JBDPZD010000001">
    <property type="protein sequence ID" value="MEO3690935.1"/>
    <property type="molecule type" value="Genomic_DNA"/>
</dbReference>
<dbReference type="Pfam" id="PF10881">
    <property type="entry name" value="DUF2726"/>
    <property type="match status" value="1"/>
</dbReference>
<dbReference type="RefSeq" id="WP_347703749.1">
    <property type="nucleotide sequence ID" value="NZ_JBDPZD010000001.1"/>
</dbReference>
<evidence type="ECO:0000313" key="3">
    <source>
        <dbReference type="Proteomes" id="UP001495147"/>
    </source>
</evidence>
<gene>
    <name evidence="2" type="ORF">ABDJ85_05590</name>
</gene>
<protein>
    <submittedName>
        <fullName evidence="2">DUF2726 domain-containing protein</fullName>
    </submittedName>
</protein>
<feature type="domain" description="DUF2726" evidence="1">
    <location>
        <begin position="40"/>
        <end position="156"/>
    </location>
</feature>
<proteinExistence type="predicted"/>